<sequence length="333" mass="37598">MHISHPASEKHLEGGIKTSIQNQREAFEKQGISYTPRFSRDADILHLNVPTPRTYVQLRRAKRAGIPVVMHTHEIGENFQESFRLSTTFSPIVRRYVDFFYKRADHLIAPSEYAKRVLKQRGLNTPISVVTNGIDPDRLAGVYTGEYSPKSTIERNGEQESRLTVANASILFERKGLSDFTAVARQLQDVNFAWFGPRFNRFLTGSSVDKTIQQAPSNCVFPGFADDVRDVYTASDVFFFPTKSETEGISIIEAAYCGIPIVTRDIPVYEPLLEHGTHCLKGSSVEEFKNHIKLLQNDPELRKRLGENARELAEQFTIGAVGKELESVYQTTV</sequence>
<name>A0A482T182_9EURY</name>
<accession>A0A482T182</accession>
<dbReference type="InterPro" id="IPR050194">
    <property type="entry name" value="Glycosyltransferase_grp1"/>
</dbReference>
<dbReference type="Proteomes" id="UP000294028">
    <property type="component" value="Unassembled WGS sequence"/>
</dbReference>
<gene>
    <name evidence="3" type="ORF">ELS19_18540</name>
</gene>
<reference evidence="3 4" key="1">
    <citation type="submission" date="2018-12" db="EMBL/GenBank/DDBJ databases">
        <title>Genome analysis provides insights into bioremediation potentialities of Halogeometricum borinquense strain N11.</title>
        <authorList>
            <person name="Najjari A."/>
            <person name="Youssef N."/>
            <person name="Fhoula I."/>
            <person name="Ben Dhia O."/>
            <person name="Mahjoubi M."/>
            <person name="Ouzari H.I."/>
            <person name="Cherif A."/>
        </authorList>
    </citation>
    <scope>NUCLEOTIDE SEQUENCE [LARGE SCALE GENOMIC DNA]</scope>
    <source>
        <strain evidence="3 4">N11</strain>
    </source>
</reference>
<dbReference type="AlphaFoldDB" id="A0A482T182"/>
<dbReference type="InterPro" id="IPR001296">
    <property type="entry name" value="Glyco_trans_1"/>
</dbReference>
<evidence type="ECO:0000259" key="2">
    <source>
        <dbReference type="Pfam" id="PF13439"/>
    </source>
</evidence>
<comment type="caution">
    <text evidence="3">The sequence shown here is derived from an EMBL/GenBank/DDBJ whole genome shotgun (WGS) entry which is preliminary data.</text>
</comment>
<proteinExistence type="predicted"/>
<evidence type="ECO:0000259" key="1">
    <source>
        <dbReference type="Pfam" id="PF00534"/>
    </source>
</evidence>
<dbReference type="CDD" id="cd03801">
    <property type="entry name" value="GT4_PimA-like"/>
    <property type="match status" value="1"/>
</dbReference>
<dbReference type="PANTHER" id="PTHR45947:SF3">
    <property type="entry name" value="SULFOQUINOVOSYL TRANSFERASE SQD2"/>
    <property type="match status" value="1"/>
</dbReference>
<dbReference type="SUPFAM" id="SSF53756">
    <property type="entry name" value="UDP-Glycosyltransferase/glycogen phosphorylase"/>
    <property type="match status" value="1"/>
</dbReference>
<evidence type="ECO:0000313" key="3">
    <source>
        <dbReference type="EMBL" id="RYJ08746.1"/>
    </source>
</evidence>
<dbReference type="Gene3D" id="3.40.50.2000">
    <property type="entry name" value="Glycogen Phosphorylase B"/>
    <property type="match status" value="2"/>
</dbReference>
<dbReference type="PANTHER" id="PTHR45947">
    <property type="entry name" value="SULFOQUINOVOSYL TRANSFERASE SQD2"/>
    <property type="match status" value="1"/>
</dbReference>
<feature type="domain" description="Glycosyltransferase subfamily 4-like N-terminal" evidence="2">
    <location>
        <begin position="40"/>
        <end position="138"/>
    </location>
</feature>
<evidence type="ECO:0000313" key="4">
    <source>
        <dbReference type="Proteomes" id="UP000294028"/>
    </source>
</evidence>
<dbReference type="Pfam" id="PF13439">
    <property type="entry name" value="Glyco_transf_4"/>
    <property type="match status" value="1"/>
</dbReference>
<dbReference type="EMBL" id="RZHH01000003">
    <property type="protein sequence ID" value="RYJ08746.1"/>
    <property type="molecule type" value="Genomic_DNA"/>
</dbReference>
<dbReference type="GO" id="GO:0016757">
    <property type="term" value="F:glycosyltransferase activity"/>
    <property type="evidence" value="ECO:0007669"/>
    <property type="project" value="InterPro"/>
</dbReference>
<organism evidence="3 4">
    <name type="scientific">Halogeometricum borinquense</name>
    <dbReference type="NCBI Taxonomy" id="60847"/>
    <lineage>
        <taxon>Archaea</taxon>
        <taxon>Methanobacteriati</taxon>
        <taxon>Methanobacteriota</taxon>
        <taxon>Stenosarchaea group</taxon>
        <taxon>Halobacteria</taxon>
        <taxon>Halobacteriales</taxon>
        <taxon>Haloferacaceae</taxon>
        <taxon>Halogeometricum</taxon>
    </lineage>
</organism>
<keyword evidence="3" id="KW-0808">Transferase</keyword>
<dbReference type="InterPro" id="IPR028098">
    <property type="entry name" value="Glyco_trans_4-like_N"/>
</dbReference>
<feature type="domain" description="Glycosyl transferase family 1" evidence="1">
    <location>
        <begin position="155"/>
        <end position="311"/>
    </location>
</feature>
<protein>
    <submittedName>
        <fullName evidence="3">Glycosyltransferase</fullName>
    </submittedName>
</protein>
<dbReference type="Pfam" id="PF00534">
    <property type="entry name" value="Glycos_transf_1"/>
    <property type="match status" value="1"/>
</dbReference>